<evidence type="ECO:0008006" key="3">
    <source>
        <dbReference type="Google" id="ProtNLM"/>
    </source>
</evidence>
<dbReference type="Pfam" id="PF01663">
    <property type="entry name" value="Phosphodiest"/>
    <property type="match status" value="2"/>
</dbReference>
<organism evidence="1 2">
    <name type="scientific">Lentibacillus populi</name>
    <dbReference type="NCBI Taxonomy" id="1827502"/>
    <lineage>
        <taxon>Bacteria</taxon>
        <taxon>Bacillati</taxon>
        <taxon>Bacillota</taxon>
        <taxon>Bacilli</taxon>
        <taxon>Bacillales</taxon>
        <taxon>Bacillaceae</taxon>
        <taxon>Lentibacillus</taxon>
    </lineage>
</organism>
<accession>A0A9W5TUN7</accession>
<dbReference type="AlphaFoldDB" id="A0A9W5TUN7"/>
<dbReference type="EMBL" id="BMJD01000003">
    <property type="protein sequence ID" value="GGB31934.1"/>
    <property type="molecule type" value="Genomic_DNA"/>
</dbReference>
<dbReference type="RefSeq" id="WP_155555186.1">
    <property type="nucleotide sequence ID" value="NZ_BMJD01000003.1"/>
</dbReference>
<dbReference type="SUPFAM" id="SSF53649">
    <property type="entry name" value="Alkaline phosphatase-like"/>
    <property type="match status" value="1"/>
</dbReference>
<dbReference type="GO" id="GO:0016787">
    <property type="term" value="F:hydrolase activity"/>
    <property type="evidence" value="ECO:0007669"/>
    <property type="project" value="UniProtKB-ARBA"/>
</dbReference>
<dbReference type="Gene3D" id="3.40.720.10">
    <property type="entry name" value="Alkaline Phosphatase, subunit A"/>
    <property type="match status" value="2"/>
</dbReference>
<dbReference type="Proteomes" id="UP000621492">
    <property type="component" value="Unassembled WGS sequence"/>
</dbReference>
<evidence type="ECO:0000313" key="2">
    <source>
        <dbReference type="Proteomes" id="UP000621492"/>
    </source>
</evidence>
<sequence length="599" mass="66907">MNDQKVLVFGVDGLIPELVYKFAEEGCLPNISKMMEEGAATELLPYISTWGDVNWVSFLTGQSPGNAWKGQSFPKSNKNNLLGIADSMNKKCALVHFPQSVSTGGTDHFNFAPFYGGKESAPFEIASPRVFSTKLDKWPVKEVKESLGWPPTSSLAHHEKNNRSPINKNDEKLTFAIQLKNGSEKMVSIDLVDDKQVILTVDGATKVDLMVDEWTNWVTVRLSDSVEGSVRFKLVNYDFERRELDIIQTQILQTANLSNDANLEKHLIDTYGPFIQSWTIKASPEELYHETSFEEAEYQAKWLADTALELLNNNEFDLFATVFRLNDETHHTSLGQYDPASSFYKEEDSKLYEENMRKSYIILDSTIGRLMKEKNDDTTLILASDHGDVPNKYFCDVYLRLAECGLCELDESGNPILEKSKAYLKDERGGLEIFVNLEGRDSTGAVPRKEYESVQNAIFEALSTWIYEENGYRQHVSALTLKKQHASIIGYWGSDMGDVIFAYSQGFVWGTNKKDVVAKVSSPGANHGPQIPSARTAHSSNSGIFVITGATSKAGYKRSSNTAGPYLMSDVGRTIANLLGIKNPPTLDGRFMADLFTDV</sequence>
<gene>
    <name evidence="1" type="ORF">GCM10011409_06640</name>
</gene>
<dbReference type="PANTHER" id="PTHR10151">
    <property type="entry name" value="ECTONUCLEOTIDE PYROPHOSPHATASE/PHOSPHODIESTERASE"/>
    <property type="match status" value="1"/>
</dbReference>
<dbReference type="InterPro" id="IPR017850">
    <property type="entry name" value="Alkaline_phosphatase_core_sf"/>
</dbReference>
<protein>
    <recommendedName>
        <fullName evidence="3">Nucleotide pyrophosphatase</fullName>
    </recommendedName>
</protein>
<keyword evidence="2" id="KW-1185">Reference proteome</keyword>
<evidence type="ECO:0000313" key="1">
    <source>
        <dbReference type="EMBL" id="GGB31934.1"/>
    </source>
</evidence>
<dbReference type="InterPro" id="IPR002591">
    <property type="entry name" value="Phosphodiest/P_Trfase"/>
</dbReference>
<reference evidence="1" key="1">
    <citation type="journal article" date="2014" name="Int. J. Syst. Evol. Microbiol.">
        <title>Complete genome sequence of Corynebacterium casei LMG S-19264T (=DSM 44701T), isolated from a smear-ripened cheese.</title>
        <authorList>
            <consortium name="US DOE Joint Genome Institute (JGI-PGF)"/>
            <person name="Walter F."/>
            <person name="Albersmeier A."/>
            <person name="Kalinowski J."/>
            <person name="Ruckert C."/>
        </authorList>
    </citation>
    <scope>NUCLEOTIDE SEQUENCE</scope>
    <source>
        <strain evidence="1">CGMCC 1.15454</strain>
    </source>
</reference>
<proteinExistence type="predicted"/>
<dbReference type="PANTHER" id="PTHR10151:SF120">
    <property type="entry name" value="BIS(5'-ADENOSYL)-TRIPHOSPHATASE"/>
    <property type="match status" value="1"/>
</dbReference>
<name>A0A9W5TUN7_9BACI</name>
<comment type="caution">
    <text evidence="1">The sequence shown here is derived from an EMBL/GenBank/DDBJ whole genome shotgun (WGS) entry which is preliminary data.</text>
</comment>
<reference evidence="1" key="2">
    <citation type="submission" date="2020-09" db="EMBL/GenBank/DDBJ databases">
        <authorList>
            <person name="Sun Q."/>
            <person name="Zhou Y."/>
        </authorList>
    </citation>
    <scope>NUCLEOTIDE SEQUENCE</scope>
    <source>
        <strain evidence="1">CGMCC 1.15454</strain>
    </source>
</reference>